<comment type="caution">
    <text evidence="2">The sequence shown here is derived from an EMBL/GenBank/DDBJ whole genome shotgun (WGS) entry which is preliminary data.</text>
</comment>
<dbReference type="OrthoDB" id="2757813at2759"/>
<protein>
    <submittedName>
        <fullName evidence="2">Uncharacterized protein</fullName>
    </submittedName>
</protein>
<organism evidence="2 3">
    <name type="scientific">Trametes pubescens</name>
    <name type="common">White-rot fungus</name>
    <dbReference type="NCBI Taxonomy" id="154538"/>
    <lineage>
        <taxon>Eukaryota</taxon>
        <taxon>Fungi</taxon>
        <taxon>Dikarya</taxon>
        <taxon>Basidiomycota</taxon>
        <taxon>Agaricomycotina</taxon>
        <taxon>Agaricomycetes</taxon>
        <taxon>Polyporales</taxon>
        <taxon>Polyporaceae</taxon>
        <taxon>Trametes</taxon>
    </lineage>
</organism>
<proteinExistence type="predicted"/>
<dbReference type="EMBL" id="MNAD01000202">
    <property type="protein sequence ID" value="OJT15054.1"/>
    <property type="molecule type" value="Genomic_DNA"/>
</dbReference>
<dbReference type="Proteomes" id="UP000184267">
    <property type="component" value="Unassembled WGS sequence"/>
</dbReference>
<feature type="compositionally biased region" description="Low complexity" evidence="1">
    <location>
        <begin position="26"/>
        <end position="38"/>
    </location>
</feature>
<evidence type="ECO:0000313" key="2">
    <source>
        <dbReference type="EMBL" id="OJT15054.1"/>
    </source>
</evidence>
<evidence type="ECO:0000256" key="1">
    <source>
        <dbReference type="SAM" id="MobiDB-lite"/>
    </source>
</evidence>
<reference evidence="2 3" key="1">
    <citation type="submission" date="2016-10" db="EMBL/GenBank/DDBJ databases">
        <title>Genome sequence of the basidiomycete white-rot fungus Trametes pubescens.</title>
        <authorList>
            <person name="Makela M.R."/>
            <person name="Granchi Z."/>
            <person name="Peng M."/>
            <person name="De Vries R.P."/>
            <person name="Grigoriev I."/>
            <person name="Riley R."/>
            <person name="Hilden K."/>
        </authorList>
    </citation>
    <scope>NUCLEOTIDE SEQUENCE [LARGE SCALE GENOMIC DNA]</scope>
    <source>
        <strain evidence="2 3">FBCC735</strain>
    </source>
</reference>
<feature type="region of interest" description="Disordered" evidence="1">
    <location>
        <begin position="131"/>
        <end position="151"/>
    </location>
</feature>
<keyword evidence="3" id="KW-1185">Reference proteome</keyword>
<feature type="compositionally biased region" description="Polar residues" evidence="1">
    <location>
        <begin position="39"/>
        <end position="57"/>
    </location>
</feature>
<feature type="region of interest" description="Disordered" evidence="1">
    <location>
        <begin position="1"/>
        <end position="95"/>
    </location>
</feature>
<gene>
    <name evidence="2" type="ORF">TRAPUB_8385</name>
</gene>
<dbReference type="AlphaFoldDB" id="A0A1M2W5A6"/>
<name>A0A1M2W5A6_TRAPU</name>
<accession>A0A1M2W5A6</accession>
<evidence type="ECO:0000313" key="3">
    <source>
        <dbReference type="Proteomes" id="UP000184267"/>
    </source>
</evidence>
<sequence length="165" mass="17570">MTTHYNLRSRAESPPPEPLADNGEFSSSLTSTSDAALDNSHTAGVSLPQLPSASTHSASERRPGVSYSQVVASRTPSPVPRAAEETASAVLSQPQAGEPVATLAVKRKHRVTVEDITDEDDGTWTTVLPRRRRAHSAGSAPASRFPVNARDGPTLTLLRQHLGSW</sequence>
<feature type="compositionally biased region" description="Polar residues" evidence="1">
    <location>
        <begin position="66"/>
        <end position="76"/>
    </location>
</feature>